<sequence>MAPPVPVYTRDEVKMQFPQYMMKFLPSNCELYSITQNQCTFSADDIICVPFKRVFAKCRRGNKEAKRNIIPENGGLNLTGKKLIPREYTVIEVTDSLTNKYDNNSLMERFFEAERDLMIRFQEYEERNTKDGEIK</sequence>
<dbReference type="OrthoDB" id="3983163at2759"/>
<proteinExistence type="predicted"/>
<gene>
    <name evidence="1" type="primary">SOM1</name>
    <name evidence="1" type="ORF">ATY40_BA7502596</name>
</gene>
<dbReference type="EMBL" id="CP014585">
    <property type="protein sequence ID" value="ANZ75279.1"/>
    <property type="molecule type" value="Genomic_DNA"/>
</dbReference>
<dbReference type="Proteomes" id="UP000094565">
    <property type="component" value="Chromosome 2"/>
</dbReference>
<protein>
    <submittedName>
        <fullName evidence="1">BA75_02596T0</fullName>
    </submittedName>
</protein>
<accession>A0A1B2JBB5</accession>
<dbReference type="Pfam" id="PF11093">
    <property type="entry name" value="Mitochondr_Som1"/>
    <property type="match status" value="1"/>
</dbReference>
<evidence type="ECO:0000313" key="1">
    <source>
        <dbReference type="EMBL" id="ANZ75279.1"/>
    </source>
</evidence>
<dbReference type="GO" id="GO:0042720">
    <property type="term" value="C:mitochondrial inner membrane peptidase complex"/>
    <property type="evidence" value="ECO:0007669"/>
    <property type="project" value="InterPro"/>
</dbReference>
<evidence type="ECO:0000313" key="2">
    <source>
        <dbReference type="Proteomes" id="UP000094565"/>
    </source>
</evidence>
<dbReference type="AlphaFoldDB" id="A0A1B2JBB5"/>
<name>A0A1B2JBB5_PICPA</name>
<dbReference type="InterPro" id="IPR024645">
    <property type="entry name" value="Mitochondr_Som1"/>
</dbReference>
<organism evidence="1 2">
    <name type="scientific">Komagataella pastoris</name>
    <name type="common">Yeast</name>
    <name type="synonym">Pichia pastoris</name>
    <dbReference type="NCBI Taxonomy" id="4922"/>
    <lineage>
        <taxon>Eukaryota</taxon>
        <taxon>Fungi</taxon>
        <taxon>Dikarya</taxon>
        <taxon>Ascomycota</taxon>
        <taxon>Saccharomycotina</taxon>
        <taxon>Pichiomycetes</taxon>
        <taxon>Pichiales</taxon>
        <taxon>Pichiaceae</taxon>
        <taxon>Komagataella</taxon>
    </lineage>
</organism>
<reference evidence="1 2" key="1">
    <citation type="submission" date="2016-02" db="EMBL/GenBank/DDBJ databases">
        <title>Comparative genomic and transcriptomic foundation for Pichia pastoris.</title>
        <authorList>
            <person name="Love K.R."/>
            <person name="Shah K.A."/>
            <person name="Whittaker C.A."/>
            <person name="Wu J."/>
            <person name="Bartlett M.C."/>
            <person name="Ma D."/>
            <person name="Leeson R.L."/>
            <person name="Priest M."/>
            <person name="Young S.K."/>
            <person name="Love J.C."/>
        </authorList>
    </citation>
    <scope>NUCLEOTIDE SEQUENCE [LARGE SCALE GENOMIC DNA]</scope>
    <source>
        <strain evidence="1 2">ATCC 28485</strain>
    </source>
</reference>
<keyword evidence="2" id="KW-1185">Reference proteome</keyword>